<keyword evidence="1" id="KW-0326">Glycosidase</keyword>
<feature type="domain" description="Fibronectin type-III" evidence="3">
    <location>
        <begin position="48"/>
        <end position="139"/>
    </location>
</feature>
<dbReference type="InterPro" id="IPR036116">
    <property type="entry name" value="FN3_sf"/>
</dbReference>
<protein>
    <recommendedName>
        <fullName evidence="3">Fibronectin type-III domain-containing protein</fullName>
    </recommendedName>
</protein>
<sequence length="225" mass="23773">MHSTHDRRGFIVKTGAALIGGIGILGTGQAAQASTASSVNAAGDSSLPPLAVRLANQSGNTITLAWDPPPNYDLKAYTITVSDNGTGECFGAKSGVTMKRLRSGMTHELTVVYKENPVINPNPQTSAPSQPVRVALPPAADTVPPAAPMNARVVFDPNIISWNLFWDESTDDVTPQADLQYDIVFDNGLSSYDVPMGQSVYAESGFIRAVDSAGNRSALSNHWTS</sequence>
<organism evidence="4 5">
    <name type="scientific">Actinopolymorpha pittospori</name>
    <dbReference type="NCBI Taxonomy" id="648752"/>
    <lineage>
        <taxon>Bacteria</taxon>
        <taxon>Bacillati</taxon>
        <taxon>Actinomycetota</taxon>
        <taxon>Actinomycetes</taxon>
        <taxon>Propionibacteriales</taxon>
        <taxon>Actinopolymorphaceae</taxon>
        <taxon>Actinopolymorpha</taxon>
    </lineage>
</organism>
<evidence type="ECO:0000256" key="1">
    <source>
        <dbReference type="ARBA" id="ARBA00023295"/>
    </source>
</evidence>
<dbReference type="EMBL" id="JADBEM010000001">
    <property type="protein sequence ID" value="MBE1603656.1"/>
    <property type="molecule type" value="Genomic_DNA"/>
</dbReference>
<dbReference type="InterPro" id="IPR006311">
    <property type="entry name" value="TAT_signal"/>
</dbReference>
<dbReference type="RefSeq" id="WP_192748415.1">
    <property type="nucleotide sequence ID" value="NZ_BAABJL010000182.1"/>
</dbReference>
<accession>A0A927MNT8</accession>
<keyword evidence="2" id="KW-0624">Polysaccharide degradation</keyword>
<evidence type="ECO:0000256" key="2">
    <source>
        <dbReference type="ARBA" id="ARBA00023326"/>
    </source>
</evidence>
<evidence type="ECO:0000259" key="3">
    <source>
        <dbReference type="PROSITE" id="PS50853"/>
    </source>
</evidence>
<proteinExistence type="predicted"/>
<evidence type="ECO:0000313" key="4">
    <source>
        <dbReference type="EMBL" id="MBE1603656.1"/>
    </source>
</evidence>
<dbReference type="SUPFAM" id="SSF49265">
    <property type="entry name" value="Fibronectin type III"/>
    <property type="match status" value="1"/>
</dbReference>
<keyword evidence="5" id="KW-1185">Reference proteome</keyword>
<dbReference type="CDD" id="cd00063">
    <property type="entry name" value="FN3"/>
    <property type="match status" value="1"/>
</dbReference>
<dbReference type="GO" id="GO:0016798">
    <property type="term" value="F:hydrolase activity, acting on glycosyl bonds"/>
    <property type="evidence" value="ECO:0007669"/>
    <property type="project" value="UniProtKB-KW"/>
</dbReference>
<dbReference type="Proteomes" id="UP000638648">
    <property type="component" value="Unassembled WGS sequence"/>
</dbReference>
<dbReference type="PROSITE" id="PS50853">
    <property type="entry name" value="FN3"/>
    <property type="match status" value="1"/>
</dbReference>
<dbReference type="InterPro" id="IPR013783">
    <property type="entry name" value="Ig-like_fold"/>
</dbReference>
<name>A0A927MNT8_9ACTN</name>
<dbReference type="Gene3D" id="2.60.40.10">
    <property type="entry name" value="Immunoglobulins"/>
    <property type="match status" value="1"/>
</dbReference>
<keyword evidence="1" id="KW-0378">Hydrolase</keyword>
<gene>
    <name evidence="4" type="ORF">HEB94_000504</name>
</gene>
<comment type="caution">
    <text evidence="4">The sequence shown here is derived from an EMBL/GenBank/DDBJ whole genome shotgun (WGS) entry which is preliminary data.</text>
</comment>
<keyword evidence="2" id="KW-0119">Carbohydrate metabolism</keyword>
<dbReference type="GO" id="GO:0000272">
    <property type="term" value="P:polysaccharide catabolic process"/>
    <property type="evidence" value="ECO:0007669"/>
    <property type="project" value="UniProtKB-KW"/>
</dbReference>
<reference evidence="4" key="1">
    <citation type="submission" date="2020-10" db="EMBL/GenBank/DDBJ databases">
        <title>Sequencing the genomes of 1000 actinobacteria strains.</title>
        <authorList>
            <person name="Klenk H.-P."/>
        </authorList>
    </citation>
    <scope>NUCLEOTIDE SEQUENCE</scope>
    <source>
        <strain evidence="4">DSM 45354</strain>
    </source>
</reference>
<evidence type="ECO:0000313" key="5">
    <source>
        <dbReference type="Proteomes" id="UP000638648"/>
    </source>
</evidence>
<dbReference type="InterPro" id="IPR003961">
    <property type="entry name" value="FN3_dom"/>
</dbReference>
<dbReference type="PROSITE" id="PS51318">
    <property type="entry name" value="TAT"/>
    <property type="match status" value="1"/>
</dbReference>
<dbReference type="Pfam" id="PF00041">
    <property type="entry name" value="fn3"/>
    <property type="match status" value="1"/>
</dbReference>
<dbReference type="AlphaFoldDB" id="A0A927MNT8"/>